<feature type="compositionally biased region" description="Basic residues" evidence="1">
    <location>
        <begin position="72"/>
        <end position="83"/>
    </location>
</feature>
<name>A0AAV7SBA3_PLEWA</name>
<comment type="caution">
    <text evidence="2">The sequence shown here is derived from an EMBL/GenBank/DDBJ whole genome shotgun (WGS) entry which is preliminary data.</text>
</comment>
<keyword evidence="3" id="KW-1185">Reference proteome</keyword>
<dbReference type="AlphaFoldDB" id="A0AAV7SBA3"/>
<proteinExistence type="predicted"/>
<evidence type="ECO:0000256" key="1">
    <source>
        <dbReference type="SAM" id="MobiDB-lite"/>
    </source>
</evidence>
<dbReference type="EMBL" id="JANPWB010000008">
    <property type="protein sequence ID" value="KAJ1162239.1"/>
    <property type="molecule type" value="Genomic_DNA"/>
</dbReference>
<feature type="region of interest" description="Disordered" evidence="1">
    <location>
        <begin position="1"/>
        <end position="32"/>
    </location>
</feature>
<reference evidence="2" key="1">
    <citation type="journal article" date="2022" name="bioRxiv">
        <title>Sequencing and chromosome-scale assembly of the giantPleurodeles waltlgenome.</title>
        <authorList>
            <person name="Brown T."/>
            <person name="Elewa A."/>
            <person name="Iarovenko S."/>
            <person name="Subramanian E."/>
            <person name="Araus A.J."/>
            <person name="Petzold A."/>
            <person name="Susuki M."/>
            <person name="Suzuki K.-i.T."/>
            <person name="Hayashi T."/>
            <person name="Toyoda A."/>
            <person name="Oliveira C."/>
            <person name="Osipova E."/>
            <person name="Leigh N.D."/>
            <person name="Simon A."/>
            <person name="Yun M.H."/>
        </authorList>
    </citation>
    <scope>NUCLEOTIDE SEQUENCE</scope>
    <source>
        <strain evidence="2">20211129_DDA</strain>
        <tissue evidence="2">Liver</tissue>
    </source>
</reference>
<gene>
    <name evidence="2" type="ORF">NDU88_002707</name>
</gene>
<organism evidence="2 3">
    <name type="scientific">Pleurodeles waltl</name>
    <name type="common">Iberian ribbed newt</name>
    <dbReference type="NCBI Taxonomy" id="8319"/>
    <lineage>
        <taxon>Eukaryota</taxon>
        <taxon>Metazoa</taxon>
        <taxon>Chordata</taxon>
        <taxon>Craniata</taxon>
        <taxon>Vertebrata</taxon>
        <taxon>Euteleostomi</taxon>
        <taxon>Amphibia</taxon>
        <taxon>Batrachia</taxon>
        <taxon>Caudata</taxon>
        <taxon>Salamandroidea</taxon>
        <taxon>Salamandridae</taxon>
        <taxon>Pleurodelinae</taxon>
        <taxon>Pleurodeles</taxon>
    </lineage>
</organism>
<accession>A0AAV7SBA3</accession>
<sequence>MFLNPPRYSLRKRTSAVTAPAEELQRESEQRRTAVVTALAGGFRCEAEKRRRRQDEGKTEGDCPTTFPTSRWRSRRRRGKKTGHALGRAWPRQERFEVNRNKLRNEWLWSLDEKEERSSTEDLILAFY</sequence>
<feature type="region of interest" description="Disordered" evidence="1">
    <location>
        <begin position="47"/>
        <end position="87"/>
    </location>
</feature>
<feature type="compositionally biased region" description="Basic and acidic residues" evidence="1">
    <location>
        <begin position="23"/>
        <end position="32"/>
    </location>
</feature>
<protein>
    <submittedName>
        <fullName evidence="2">Uncharacterized protein</fullName>
    </submittedName>
</protein>
<feature type="compositionally biased region" description="Basic and acidic residues" evidence="1">
    <location>
        <begin position="47"/>
        <end position="61"/>
    </location>
</feature>
<dbReference type="Proteomes" id="UP001066276">
    <property type="component" value="Chromosome 4_2"/>
</dbReference>
<evidence type="ECO:0000313" key="3">
    <source>
        <dbReference type="Proteomes" id="UP001066276"/>
    </source>
</evidence>
<evidence type="ECO:0000313" key="2">
    <source>
        <dbReference type="EMBL" id="KAJ1162239.1"/>
    </source>
</evidence>